<dbReference type="Gene3D" id="1.10.760.10">
    <property type="entry name" value="Cytochrome c-like domain"/>
    <property type="match status" value="1"/>
</dbReference>
<dbReference type="InterPro" id="IPR009056">
    <property type="entry name" value="Cyt_c-like_dom"/>
</dbReference>
<comment type="caution">
    <text evidence="7">The sequence shown here is derived from an EMBL/GenBank/DDBJ whole genome shotgun (WGS) entry which is preliminary data.</text>
</comment>
<evidence type="ECO:0000256" key="4">
    <source>
        <dbReference type="PROSITE-ProRule" id="PRU00433"/>
    </source>
</evidence>
<sequence>MTRHSTVLVCAASLALGLAGPGSAQEIGRDSFMAHCAVCHGSDGTGHGPMVDLLKSAPSDLTTIAERNGGRFPIQAVYDLIADSGRPPGHGTSEMPIWGSRFNAEVIASEGEYGGTATGVPTAQARILELVFFLATIQTPM</sequence>
<dbReference type="RefSeq" id="WP_386801449.1">
    <property type="nucleotide sequence ID" value="NZ_JBHTMU010000003.1"/>
</dbReference>
<feature type="domain" description="Cytochrome c" evidence="6">
    <location>
        <begin position="23"/>
        <end position="118"/>
    </location>
</feature>
<feature type="chain" id="PRO_5047069446" evidence="5">
    <location>
        <begin position="25"/>
        <end position="141"/>
    </location>
</feature>
<keyword evidence="5" id="KW-0732">Signal</keyword>
<keyword evidence="3 4" id="KW-0408">Iron</keyword>
<evidence type="ECO:0000259" key="6">
    <source>
        <dbReference type="PROSITE" id="PS51007"/>
    </source>
</evidence>
<dbReference type="SUPFAM" id="SSF46626">
    <property type="entry name" value="Cytochrome c"/>
    <property type="match status" value="1"/>
</dbReference>
<reference evidence="8" key="1">
    <citation type="journal article" date="2019" name="Int. J. Syst. Evol. Microbiol.">
        <title>The Global Catalogue of Microorganisms (GCM) 10K type strain sequencing project: providing services to taxonomists for standard genome sequencing and annotation.</title>
        <authorList>
            <consortium name="The Broad Institute Genomics Platform"/>
            <consortium name="The Broad Institute Genome Sequencing Center for Infectious Disease"/>
            <person name="Wu L."/>
            <person name="Ma J."/>
        </authorList>
    </citation>
    <scope>NUCLEOTIDE SEQUENCE [LARGE SCALE GENOMIC DNA]</scope>
    <source>
        <strain evidence="8">CCUG 62953</strain>
    </source>
</reference>
<organism evidence="7 8">
    <name type="scientific">Litorisediminicola beolgyonensis</name>
    <dbReference type="NCBI Taxonomy" id="1173614"/>
    <lineage>
        <taxon>Bacteria</taxon>
        <taxon>Pseudomonadati</taxon>
        <taxon>Pseudomonadota</taxon>
        <taxon>Alphaproteobacteria</taxon>
        <taxon>Rhodobacterales</taxon>
        <taxon>Paracoccaceae</taxon>
        <taxon>Litorisediminicola</taxon>
    </lineage>
</organism>
<keyword evidence="8" id="KW-1185">Reference proteome</keyword>
<dbReference type="Pfam" id="PF00034">
    <property type="entry name" value="Cytochrom_C"/>
    <property type="match status" value="1"/>
</dbReference>
<accession>A0ABW3ZF03</accession>
<proteinExistence type="predicted"/>
<name>A0ABW3ZF03_9RHOB</name>
<dbReference type="PROSITE" id="PS51007">
    <property type="entry name" value="CYTC"/>
    <property type="match status" value="1"/>
</dbReference>
<evidence type="ECO:0000313" key="7">
    <source>
        <dbReference type="EMBL" id="MFD1341392.1"/>
    </source>
</evidence>
<dbReference type="EMBL" id="JBHTMU010000003">
    <property type="protein sequence ID" value="MFD1341392.1"/>
    <property type="molecule type" value="Genomic_DNA"/>
</dbReference>
<evidence type="ECO:0000256" key="5">
    <source>
        <dbReference type="SAM" id="SignalP"/>
    </source>
</evidence>
<gene>
    <name evidence="7" type="ORF">ACFQ4E_03070</name>
</gene>
<feature type="signal peptide" evidence="5">
    <location>
        <begin position="1"/>
        <end position="24"/>
    </location>
</feature>
<keyword evidence="2 4" id="KW-0479">Metal-binding</keyword>
<evidence type="ECO:0000256" key="3">
    <source>
        <dbReference type="ARBA" id="ARBA00023004"/>
    </source>
</evidence>
<evidence type="ECO:0000256" key="2">
    <source>
        <dbReference type="ARBA" id="ARBA00022723"/>
    </source>
</evidence>
<protein>
    <submittedName>
        <fullName evidence="7">C-type cytochrome</fullName>
    </submittedName>
</protein>
<dbReference type="InterPro" id="IPR036909">
    <property type="entry name" value="Cyt_c-like_dom_sf"/>
</dbReference>
<dbReference type="Proteomes" id="UP001597135">
    <property type="component" value="Unassembled WGS sequence"/>
</dbReference>
<evidence type="ECO:0000256" key="1">
    <source>
        <dbReference type="ARBA" id="ARBA00022617"/>
    </source>
</evidence>
<evidence type="ECO:0000313" key="8">
    <source>
        <dbReference type="Proteomes" id="UP001597135"/>
    </source>
</evidence>
<keyword evidence="1 4" id="KW-0349">Heme</keyword>